<protein>
    <submittedName>
        <fullName evidence="1">Uncharacterized protein</fullName>
    </submittedName>
</protein>
<name>A0A0C3CCC0_PILCF</name>
<reference evidence="1 2" key="1">
    <citation type="submission" date="2014-04" db="EMBL/GenBank/DDBJ databases">
        <authorList>
            <consortium name="DOE Joint Genome Institute"/>
            <person name="Kuo A."/>
            <person name="Tarkka M."/>
            <person name="Buscot F."/>
            <person name="Kohler A."/>
            <person name="Nagy L.G."/>
            <person name="Floudas D."/>
            <person name="Copeland A."/>
            <person name="Barry K.W."/>
            <person name="Cichocki N."/>
            <person name="Veneault-Fourrey C."/>
            <person name="LaButti K."/>
            <person name="Lindquist E.A."/>
            <person name="Lipzen A."/>
            <person name="Lundell T."/>
            <person name="Morin E."/>
            <person name="Murat C."/>
            <person name="Sun H."/>
            <person name="Tunlid A."/>
            <person name="Henrissat B."/>
            <person name="Grigoriev I.V."/>
            <person name="Hibbett D.S."/>
            <person name="Martin F."/>
            <person name="Nordberg H.P."/>
            <person name="Cantor M.N."/>
            <person name="Hua S.X."/>
        </authorList>
    </citation>
    <scope>NUCLEOTIDE SEQUENCE [LARGE SCALE GENOMIC DNA]</scope>
    <source>
        <strain evidence="1 2">F 1598</strain>
    </source>
</reference>
<keyword evidence="2" id="KW-1185">Reference proteome</keyword>
<sequence>MPRCVLLSRAAIAEAGARLYTGRKSINDFVLRARLRAKSYCVVTAFTFSGLG</sequence>
<dbReference type="EMBL" id="KN832979">
    <property type="protein sequence ID" value="KIM87327.1"/>
    <property type="molecule type" value="Genomic_DNA"/>
</dbReference>
<accession>A0A0C3CCC0</accession>
<dbReference type="HOGENOM" id="CLU_3088020_0_0_1"/>
<reference evidence="2" key="2">
    <citation type="submission" date="2015-01" db="EMBL/GenBank/DDBJ databases">
        <title>Evolutionary Origins and Diversification of the Mycorrhizal Mutualists.</title>
        <authorList>
            <consortium name="DOE Joint Genome Institute"/>
            <consortium name="Mycorrhizal Genomics Consortium"/>
            <person name="Kohler A."/>
            <person name="Kuo A."/>
            <person name="Nagy L.G."/>
            <person name="Floudas D."/>
            <person name="Copeland A."/>
            <person name="Barry K.W."/>
            <person name="Cichocki N."/>
            <person name="Veneault-Fourrey C."/>
            <person name="LaButti K."/>
            <person name="Lindquist E.A."/>
            <person name="Lipzen A."/>
            <person name="Lundell T."/>
            <person name="Morin E."/>
            <person name="Murat C."/>
            <person name="Riley R."/>
            <person name="Ohm R."/>
            <person name="Sun H."/>
            <person name="Tunlid A."/>
            <person name="Henrissat B."/>
            <person name="Grigoriev I.V."/>
            <person name="Hibbett D.S."/>
            <person name="Martin F."/>
        </authorList>
    </citation>
    <scope>NUCLEOTIDE SEQUENCE [LARGE SCALE GENOMIC DNA]</scope>
    <source>
        <strain evidence="2">F 1598</strain>
    </source>
</reference>
<dbReference type="Proteomes" id="UP000054166">
    <property type="component" value="Unassembled WGS sequence"/>
</dbReference>
<evidence type="ECO:0000313" key="2">
    <source>
        <dbReference type="Proteomes" id="UP000054166"/>
    </source>
</evidence>
<proteinExistence type="predicted"/>
<organism evidence="1 2">
    <name type="scientific">Piloderma croceum (strain F 1598)</name>
    <dbReference type="NCBI Taxonomy" id="765440"/>
    <lineage>
        <taxon>Eukaryota</taxon>
        <taxon>Fungi</taxon>
        <taxon>Dikarya</taxon>
        <taxon>Basidiomycota</taxon>
        <taxon>Agaricomycotina</taxon>
        <taxon>Agaricomycetes</taxon>
        <taxon>Agaricomycetidae</taxon>
        <taxon>Atheliales</taxon>
        <taxon>Atheliaceae</taxon>
        <taxon>Piloderma</taxon>
    </lineage>
</organism>
<evidence type="ECO:0000313" key="1">
    <source>
        <dbReference type="EMBL" id="KIM87327.1"/>
    </source>
</evidence>
<dbReference type="InParanoid" id="A0A0C3CCC0"/>
<gene>
    <name evidence="1" type="ORF">PILCRDRAFT_814818</name>
</gene>
<dbReference type="AlphaFoldDB" id="A0A0C3CCC0"/>